<dbReference type="PANTHER" id="PTHR11690">
    <property type="entry name" value="AMILORIDE-SENSITIVE SODIUM CHANNEL-RELATED"/>
    <property type="match status" value="1"/>
</dbReference>
<name>A0A1I8PY62_STOCA</name>
<dbReference type="Gene3D" id="1.10.287.820">
    <property type="entry name" value="Acid-sensing ion channel domain"/>
    <property type="match status" value="1"/>
</dbReference>
<evidence type="ECO:0000256" key="1">
    <source>
        <dbReference type="ARBA" id="ARBA00004141"/>
    </source>
</evidence>
<dbReference type="Gene3D" id="1.10.287.770">
    <property type="entry name" value="YojJ-like"/>
    <property type="match status" value="1"/>
</dbReference>
<sequence length="498" mass="58502">MNIHKRPPIRRVRFEQGLTVERTTKTTQAWTIRKTKFQRTIKGGLLGGFKHFQLYLATCCNHCYVYLVKNGLHWFERIVWLILIALANYATIYVAWQSIDRYLTKNAFMVIDRDYLRWNTTVPSLTICPMDRLDRELFDAYSQSHQVVAERRETLWNFLEHLANSTYINFEDIPNDSSLDDILQQIHLTPNRKYRIRCTKGEIPMRTRLVLTEHGLCYTTNTLLDRKYSSQYALFGSLPEPTIHETQNDTLDVLMGAFSAPQALYDFIGFGRAKEVYLHSAYEVMKVDNGFGYSEYHYKFKAENIEIATQKTLERDATVRQRNCRFGHESNLTHFPIYTKNLCIQECRLRLVYEVCKCIPHFYPNRVNKPKRVCDYHTLKRCFPPNKDYFLKLYRQRGDSQEIDTAPCYCDQNCRDSVVSATHQVDTSEYIHGNGATMTMTEWPSLQYRREVYLTFTDLLVYIGGTAGLFIGFNVLGAIEIVYFFTMRLLFKLLGYKL</sequence>
<keyword evidence="15" id="KW-1185">Reference proteome</keyword>
<evidence type="ECO:0000256" key="5">
    <source>
        <dbReference type="ARBA" id="ARBA00022692"/>
    </source>
</evidence>
<organism evidence="14 15">
    <name type="scientific">Stomoxys calcitrans</name>
    <name type="common">Stable fly</name>
    <name type="synonym">Conops calcitrans</name>
    <dbReference type="NCBI Taxonomy" id="35570"/>
    <lineage>
        <taxon>Eukaryota</taxon>
        <taxon>Metazoa</taxon>
        <taxon>Ecdysozoa</taxon>
        <taxon>Arthropoda</taxon>
        <taxon>Hexapoda</taxon>
        <taxon>Insecta</taxon>
        <taxon>Pterygota</taxon>
        <taxon>Neoptera</taxon>
        <taxon>Endopterygota</taxon>
        <taxon>Diptera</taxon>
        <taxon>Brachycera</taxon>
        <taxon>Muscomorpha</taxon>
        <taxon>Muscoidea</taxon>
        <taxon>Muscidae</taxon>
        <taxon>Stomoxys</taxon>
    </lineage>
</organism>
<evidence type="ECO:0000313" key="14">
    <source>
        <dbReference type="EnsemblMetazoa" id="SCAU012152-PA"/>
    </source>
</evidence>
<gene>
    <name evidence="14" type="primary">106080442</name>
</gene>
<keyword evidence="6 13" id="KW-1133">Transmembrane helix</keyword>
<dbReference type="AlphaFoldDB" id="A0A1I8PY62"/>
<protein>
    <recommendedName>
        <fullName evidence="16">Sodium channel protein Nach</fullName>
    </recommendedName>
</protein>
<dbReference type="InterPro" id="IPR001873">
    <property type="entry name" value="ENaC"/>
</dbReference>
<evidence type="ECO:0000256" key="11">
    <source>
        <dbReference type="ARBA" id="ARBA00023303"/>
    </source>
</evidence>
<evidence type="ECO:0000256" key="13">
    <source>
        <dbReference type="SAM" id="Phobius"/>
    </source>
</evidence>
<evidence type="ECO:0000256" key="6">
    <source>
        <dbReference type="ARBA" id="ARBA00022989"/>
    </source>
</evidence>
<dbReference type="Proteomes" id="UP000095300">
    <property type="component" value="Unassembled WGS sequence"/>
</dbReference>
<evidence type="ECO:0000256" key="9">
    <source>
        <dbReference type="ARBA" id="ARBA00023136"/>
    </source>
</evidence>
<keyword evidence="3 12" id="KW-0813">Transport</keyword>
<feature type="transmembrane region" description="Helical" evidence="13">
    <location>
        <begin position="78"/>
        <end position="96"/>
    </location>
</feature>
<keyword evidence="4 12" id="KW-0894">Sodium channel</keyword>
<keyword evidence="8 12" id="KW-0406">Ion transport</keyword>
<dbReference type="OrthoDB" id="6628406at2759"/>
<evidence type="ECO:0000256" key="2">
    <source>
        <dbReference type="ARBA" id="ARBA00007193"/>
    </source>
</evidence>
<feature type="transmembrane region" description="Helical" evidence="13">
    <location>
        <begin position="459"/>
        <end position="485"/>
    </location>
</feature>
<evidence type="ECO:0000256" key="3">
    <source>
        <dbReference type="ARBA" id="ARBA00022448"/>
    </source>
</evidence>
<keyword evidence="5 12" id="KW-0812">Transmembrane</keyword>
<evidence type="ECO:0000256" key="4">
    <source>
        <dbReference type="ARBA" id="ARBA00022461"/>
    </source>
</evidence>
<keyword evidence="9 13" id="KW-0472">Membrane</keyword>
<evidence type="ECO:0000256" key="12">
    <source>
        <dbReference type="RuleBase" id="RU000679"/>
    </source>
</evidence>
<dbReference type="GO" id="GO:0005886">
    <property type="term" value="C:plasma membrane"/>
    <property type="evidence" value="ECO:0007669"/>
    <property type="project" value="TreeGrafter"/>
</dbReference>
<keyword evidence="7" id="KW-0915">Sodium</keyword>
<proteinExistence type="inferred from homology"/>
<dbReference type="PANTHER" id="PTHR11690:SF179">
    <property type="entry name" value="PICKPOCKET 10"/>
    <property type="match status" value="1"/>
</dbReference>
<dbReference type="VEuPathDB" id="VectorBase:SCAU012152"/>
<evidence type="ECO:0000256" key="7">
    <source>
        <dbReference type="ARBA" id="ARBA00023053"/>
    </source>
</evidence>
<dbReference type="GO" id="GO:0015280">
    <property type="term" value="F:ligand-gated sodium channel activity"/>
    <property type="evidence" value="ECO:0007669"/>
    <property type="project" value="TreeGrafter"/>
</dbReference>
<dbReference type="EnsemblMetazoa" id="SCAU012152-RA">
    <property type="protein sequence ID" value="SCAU012152-PA"/>
    <property type="gene ID" value="SCAU012152"/>
</dbReference>
<evidence type="ECO:0000256" key="10">
    <source>
        <dbReference type="ARBA" id="ARBA00023201"/>
    </source>
</evidence>
<dbReference type="Pfam" id="PF00858">
    <property type="entry name" value="ASC"/>
    <property type="match status" value="1"/>
</dbReference>
<accession>A0A1I8PY62</accession>
<evidence type="ECO:0000256" key="8">
    <source>
        <dbReference type="ARBA" id="ARBA00023065"/>
    </source>
</evidence>
<reference evidence="14" key="1">
    <citation type="submission" date="2020-05" db="UniProtKB">
        <authorList>
            <consortium name="EnsemblMetazoa"/>
        </authorList>
    </citation>
    <scope>IDENTIFICATION</scope>
    <source>
        <strain evidence="14">USDA</strain>
    </source>
</reference>
<comment type="similarity">
    <text evidence="2 12">Belongs to the amiloride-sensitive sodium channel (TC 1.A.6) family.</text>
</comment>
<evidence type="ECO:0008006" key="16">
    <source>
        <dbReference type="Google" id="ProtNLM"/>
    </source>
</evidence>
<keyword evidence="11 12" id="KW-0407">Ion channel</keyword>
<keyword evidence="10 12" id="KW-0739">Sodium transport</keyword>
<comment type="subcellular location">
    <subcellularLocation>
        <location evidence="1">Membrane</location>
        <topology evidence="1">Multi-pass membrane protein</topology>
    </subcellularLocation>
</comment>
<evidence type="ECO:0000313" key="15">
    <source>
        <dbReference type="Proteomes" id="UP000095300"/>
    </source>
</evidence>